<gene>
    <name evidence="2" type="ORF">HAX54_020052</name>
</gene>
<dbReference type="EMBL" id="JACEIK010002425">
    <property type="protein sequence ID" value="MCD9561092.1"/>
    <property type="molecule type" value="Genomic_DNA"/>
</dbReference>
<sequence>MVLDDEALFSQLVESDTENPPQVVEESPETVWESHQSSKAQAKGKQLTVPKEPFEGPGATVKKSIKKDVIEESSKDIVRMHGMQELLEMVRFQGWEHLFEPPMPIMYESEVSDFYSSLMFTDEEETVYATMSEVDIPSDLISLGRILDVSTDGEFMVKDK</sequence>
<organism evidence="2 3">
    <name type="scientific">Datura stramonium</name>
    <name type="common">Jimsonweed</name>
    <name type="synonym">Common thornapple</name>
    <dbReference type="NCBI Taxonomy" id="4076"/>
    <lineage>
        <taxon>Eukaryota</taxon>
        <taxon>Viridiplantae</taxon>
        <taxon>Streptophyta</taxon>
        <taxon>Embryophyta</taxon>
        <taxon>Tracheophyta</taxon>
        <taxon>Spermatophyta</taxon>
        <taxon>Magnoliopsida</taxon>
        <taxon>eudicotyledons</taxon>
        <taxon>Gunneridae</taxon>
        <taxon>Pentapetalae</taxon>
        <taxon>asterids</taxon>
        <taxon>lamiids</taxon>
        <taxon>Solanales</taxon>
        <taxon>Solanaceae</taxon>
        <taxon>Solanoideae</taxon>
        <taxon>Datureae</taxon>
        <taxon>Datura</taxon>
    </lineage>
</organism>
<reference evidence="2 3" key="1">
    <citation type="journal article" date="2021" name="BMC Genomics">
        <title>Datura genome reveals duplications of psychoactive alkaloid biosynthetic genes and high mutation rate following tissue culture.</title>
        <authorList>
            <person name="Rajewski A."/>
            <person name="Carter-House D."/>
            <person name="Stajich J."/>
            <person name="Litt A."/>
        </authorList>
    </citation>
    <scope>NUCLEOTIDE SEQUENCE [LARGE SCALE GENOMIC DNA]</scope>
    <source>
        <strain evidence="2">AR-01</strain>
    </source>
</reference>
<dbReference type="Proteomes" id="UP000823775">
    <property type="component" value="Unassembled WGS sequence"/>
</dbReference>
<keyword evidence="3" id="KW-1185">Reference proteome</keyword>
<evidence type="ECO:0000256" key="1">
    <source>
        <dbReference type="SAM" id="MobiDB-lite"/>
    </source>
</evidence>
<proteinExistence type="predicted"/>
<accession>A0ABS8USB9</accession>
<comment type="caution">
    <text evidence="2">The sequence shown here is derived from an EMBL/GenBank/DDBJ whole genome shotgun (WGS) entry which is preliminary data.</text>
</comment>
<protein>
    <submittedName>
        <fullName evidence="2">Uncharacterized protein</fullName>
    </submittedName>
</protein>
<evidence type="ECO:0000313" key="3">
    <source>
        <dbReference type="Proteomes" id="UP000823775"/>
    </source>
</evidence>
<evidence type="ECO:0000313" key="2">
    <source>
        <dbReference type="EMBL" id="MCD9561092.1"/>
    </source>
</evidence>
<name>A0ABS8USB9_DATST</name>
<feature type="region of interest" description="Disordered" evidence="1">
    <location>
        <begin position="1"/>
        <end position="60"/>
    </location>
</feature>